<dbReference type="EMBL" id="AK023078">
    <property type="protein sequence ID" value="BAB14393.1"/>
    <property type="molecule type" value="mRNA"/>
</dbReference>
<feature type="compositionally biased region" description="Basic and acidic residues" evidence="1">
    <location>
        <begin position="139"/>
        <end position="157"/>
    </location>
</feature>
<evidence type="ECO:0000259" key="2">
    <source>
        <dbReference type="Pfam" id="PF01248"/>
    </source>
</evidence>
<feature type="domain" description="Ribosomal protein eL8/eL30/eS12/Gadd45" evidence="2">
    <location>
        <begin position="206"/>
        <end position="303"/>
    </location>
</feature>
<feature type="compositionally biased region" description="Low complexity" evidence="1">
    <location>
        <begin position="17"/>
        <end position="33"/>
    </location>
</feature>
<dbReference type="SUPFAM" id="SSF55315">
    <property type="entry name" value="L30e-like"/>
    <property type="match status" value="1"/>
</dbReference>
<dbReference type="PeptideAtlas" id="Q9H948"/>
<evidence type="ECO:0000313" key="3">
    <source>
        <dbReference type="EMBL" id="BAB14393.1"/>
    </source>
</evidence>
<dbReference type="PANTHER" id="PTHR13284:SF9">
    <property type="entry name" value="SELENOCYSTEINE INSERTION SEQUENCE-BINDING PROTEIN 2"/>
    <property type="match status" value="1"/>
</dbReference>
<protein>
    <submittedName>
        <fullName evidence="3">cDNA FLJ13016 fis, clone NT2RP3000624, moderately similar to Rattus norvegicus SECIS binding protein 2 (sbp2 gene)</fullName>
    </submittedName>
</protein>
<dbReference type="GO" id="GO:0005739">
    <property type="term" value="C:mitochondrion"/>
    <property type="evidence" value="ECO:0000314"/>
    <property type="project" value="LIFEdb"/>
</dbReference>
<evidence type="ECO:0000256" key="1">
    <source>
        <dbReference type="SAM" id="MobiDB-lite"/>
    </source>
</evidence>
<dbReference type="FunFam" id="3.30.1330.30:FF:000004">
    <property type="entry name" value="selenocysteine insertion sequence-binding protein 2"/>
    <property type="match status" value="1"/>
</dbReference>
<dbReference type="Pfam" id="PF01248">
    <property type="entry name" value="Ribosomal_L7Ae"/>
    <property type="match status" value="1"/>
</dbReference>
<dbReference type="InterPro" id="IPR004038">
    <property type="entry name" value="Ribosomal_eL8/eL30/eS12/Gad45"/>
</dbReference>
<dbReference type="RefSeq" id="XP_047279819.1">
    <property type="nucleotide sequence ID" value="XM_047423863.1"/>
</dbReference>
<sequence length="400" mass="44754">MLTALEKKQHSQHAKQSSKPVVVSVGAVPVLSKECASGERGRRMSQMKTPHNPLDSSAPLMKKGKQREIPKAKKPTSLKKIILKERQERKQRLQENAVSPAFTSDDTQDGESGGDDQFPEQAELSGPEGMDELISTPSVEDKSEEPPGTELQRDTEASHLAPNHTTFPKIHSRRFRDYCSQMLSKEVDACVTDLLKELVRFQDRMYQKDPVKAKTKRRLVLGLREVLKHLKLKKLKCVIISPNCEKIQSKGGLDDTLHTIIDYACEQNIPFVFALNRKALGRSLNKAVPVSVVGIFSYDGAQDQFHKMVELTVAARQAYKTMLENVQQELVGEPRPQAPPSLPTQGPSCPAEDGPPALKEKEEPHYIEIWKKHLEAYSGCTLELEESLEASTSQMMNLNL</sequence>
<reference evidence="3" key="1">
    <citation type="journal article" date="2004" name="Nat. Genet.">
        <title>Complete sequencing and characterization of 21,243 full-length human cDNAs.</title>
        <authorList>
            <person name="Ota T."/>
            <person name="Suzuki Y."/>
            <person name="Nishikawa T."/>
            <person name="Otsuki T."/>
            <person name="Sugiyama T."/>
            <person name="Irie R."/>
            <person name="Wakamatsu A."/>
            <person name="Hayashi K."/>
            <person name="Sato H."/>
            <person name="Nagai K."/>
            <person name="Kimura K."/>
            <person name="Makita H."/>
            <person name="Sekine M."/>
            <person name="Obayashi M."/>
            <person name="Nishi T."/>
            <person name="Shibahara T."/>
            <person name="Tanaka T."/>
            <person name="Ishii S."/>
            <person name="Yamamoto J."/>
            <person name="Saito K."/>
            <person name="Kawai Y."/>
            <person name="Isono Y."/>
            <person name="Nakamura Y."/>
            <person name="Nagahari K."/>
            <person name="Murakami K."/>
            <person name="Yasuda T."/>
            <person name="Iwayanagi T."/>
            <person name="Wagatsuma M."/>
            <person name="Shiratori A."/>
            <person name="Sudo H."/>
            <person name="Hosoiri T."/>
            <person name="Kaku Y."/>
            <person name="Kodaira H."/>
            <person name="Kondo H."/>
            <person name="Sugawara M."/>
            <person name="Takahashi M."/>
            <person name="Kanda K."/>
            <person name="Yokoi T."/>
            <person name="Furuya T."/>
            <person name="Kikkawa E."/>
            <person name="Omura Y."/>
            <person name="Abe K."/>
            <person name="Kamihara K."/>
            <person name="Katsuta N."/>
            <person name="Sato K."/>
            <person name="Tanikawa M."/>
            <person name="Yamazaki M."/>
            <person name="Ninomiya K."/>
            <person name="Ishibashi T."/>
            <person name="Yamashita H."/>
            <person name="Murakawa K."/>
            <person name="Fujimori K."/>
            <person name="Tanai H."/>
            <person name="Kimata M."/>
            <person name="Watanabe M."/>
            <person name="Hiraoka S."/>
            <person name="Chiba Y."/>
            <person name="Ishida S."/>
            <person name="Ono Y."/>
            <person name="Takiguchi S."/>
            <person name="Watanabe S."/>
            <person name="Yosida M."/>
            <person name="Hotuta T."/>
            <person name="Kusano J."/>
            <person name="Kanehori K."/>
            <person name="Takahashi-Fujii A."/>
            <person name="Hara H."/>
            <person name="Tanase T."/>
            <person name="Nomura Y."/>
            <person name="Togiya S."/>
            <person name="Komai F."/>
            <person name="Hara R."/>
            <person name="Takeuchi K."/>
            <person name="Arita M."/>
            <person name="Imose N."/>
            <person name="Musashino K."/>
            <person name="Yuuki H."/>
            <person name="Oshima A."/>
            <person name="Sasaki N."/>
            <person name="Aotsuka S."/>
            <person name="Yoshikawa Y."/>
            <person name="Matsunawa H."/>
            <person name="Ichihara T."/>
            <person name="Shiohata N."/>
            <person name="Sano S."/>
            <person name="Moriya S."/>
            <person name="Momiyama H."/>
            <person name="Satoh N."/>
            <person name="Takami S."/>
            <person name="Terashima Y."/>
            <person name="Suzuki O."/>
            <person name="Nakagawa S."/>
            <person name="Senoh A."/>
            <person name="Mizoguchi H."/>
            <person name="Goto Y."/>
            <person name="Shimizu F."/>
            <person name="Wakebe H."/>
            <person name="Hishigaki H."/>
            <person name="Watanabe T."/>
            <person name="Sugiyama A."/>
            <person name="Takemoto M."/>
            <person name="Kawakami B."/>
            <person name="Yamazaki M."/>
            <person name="Watanabe K."/>
            <person name="Kumagai A."/>
            <person name="Itakura S."/>
            <person name="Fukuzumi Y."/>
            <person name="Fujimori Y."/>
            <person name="Komiyama M."/>
            <person name="Tashiro H."/>
            <person name="Tanigami A."/>
            <person name="Fujiwara T."/>
            <person name="Ono T."/>
            <person name="Yamada K."/>
            <person name="Fujii Y."/>
            <person name="Ozaki K."/>
            <person name="Hirao M."/>
            <person name="Ohmori Y."/>
            <person name="Kawabata A."/>
            <person name="Hikiji T."/>
            <person name="Kobatake N."/>
            <person name="Inagaki H."/>
            <person name="Ikema Y."/>
            <person name="Okamoto S."/>
            <person name="Okitani R."/>
            <person name="Kawakami T."/>
            <person name="Noguchi S."/>
            <person name="Itoh T."/>
            <person name="Shigeta K."/>
            <person name="Senba T."/>
            <person name="Matsumura K."/>
            <person name="Nakajima Y."/>
            <person name="Mizuno T."/>
            <person name="Morinaga M."/>
            <person name="Sasaki M."/>
            <person name="Togashi T."/>
            <person name="Oyama M."/>
            <person name="Hata H."/>
            <person name="Watanabe M."/>
            <person name="Komatsu T."/>
            <person name="Mizushima-Sugano J."/>
            <person name="Satoh T."/>
            <person name="Shirai Y."/>
            <person name="Takahashi Y."/>
            <person name="Nakagawa K."/>
            <person name="Okumura K."/>
            <person name="Nagase T."/>
            <person name="Nomura N."/>
            <person name="Kikuchi H."/>
            <person name="Masuho Y."/>
            <person name="Yamashita R."/>
            <person name="Nakai K."/>
            <person name="Yada T."/>
            <person name="Nakamura Y."/>
            <person name="Ohara O."/>
            <person name="Isogai T."/>
            <person name="Sugano S."/>
        </authorList>
    </citation>
    <scope>NUCLEOTIDE SEQUENCE</scope>
</reference>
<feature type="compositionally biased region" description="Basic and acidic residues" evidence="1">
    <location>
        <begin position="82"/>
        <end position="93"/>
    </location>
</feature>
<dbReference type="RefSeq" id="XP_054219760.1">
    <property type="nucleotide sequence ID" value="XM_054363785.1"/>
</dbReference>
<dbReference type="GO" id="GO:0001514">
    <property type="term" value="P:selenocysteine incorporation"/>
    <property type="evidence" value="ECO:0007669"/>
    <property type="project" value="UniProtKB-ARBA"/>
</dbReference>
<feature type="region of interest" description="Disordered" evidence="1">
    <location>
        <begin position="333"/>
        <end position="358"/>
    </location>
</feature>
<proteinExistence type="evidence at transcript level"/>
<dbReference type="AlphaFoldDB" id="Q9H948"/>
<dbReference type="GO" id="GO:0035368">
    <property type="term" value="F:selenocysteine insertion sequence binding"/>
    <property type="evidence" value="ECO:0007669"/>
    <property type="project" value="InterPro"/>
</dbReference>
<dbReference type="PANTHER" id="PTHR13284">
    <property type="entry name" value="GH01354P"/>
    <property type="match status" value="1"/>
</dbReference>
<feature type="compositionally biased region" description="Polar residues" evidence="1">
    <location>
        <begin position="94"/>
        <end position="105"/>
    </location>
</feature>
<feature type="compositionally biased region" description="Acidic residues" evidence="1">
    <location>
        <begin position="106"/>
        <end position="118"/>
    </location>
</feature>
<dbReference type="InterPro" id="IPR040051">
    <property type="entry name" value="SECISBP2"/>
</dbReference>
<dbReference type="InterPro" id="IPR029064">
    <property type="entry name" value="Ribosomal_eL30-like_sf"/>
</dbReference>
<dbReference type="GeneID" id="79048"/>
<dbReference type="CTD" id="79048"/>
<feature type="region of interest" description="Disordered" evidence="1">
    <location>
        <begin position="1"/>
        <end position="165"/>
    </location>
</feature>
<organism evidence="3">
    <name type="scientific">Homo sapiens</name>
    <name type="common">Human</name>
    <dbReference type="NCBI Taxonomy" id="9606"/>
    <lineage>
        <taxon>Eukaryota</taxon>
        <taxon>Metazoa</taxon>
        <taxon>Chordata</taxon>
        <taxon>Craniata</taxon>
        <taxon>Vertebrata</taxon>
        <taxon>Euteleostomi</taxon>
        <taxon>Mammalia</taxon>
        <taxon>Eutheria</taxon>
        <taxon>Euarchontoglires</taxon>
        <taxon>Primates</taxon>
        <taxon>Haplorrhini</taxon>
        <taxon>Catarrhini</taxon>
        <taxon>Hominidae</taxon>
        <taxon>Homo</taxon>
    </lineage>
</organism>
<accession>Q9H948</accession>
<dbReference type="Gene3D" id="3.30.1330.30">
    <property type="match status" value="1"/>
</dbReference>
<name>Q9H948_HUMAN</name>